<keyword evidence="2" id="KW-1185">Reference proteome</keyword>
<evidence type="ECO:0000313" key="2">
    <source>
        <dbReference type="Proteomes" id="UP000045285"/>
    </source>
</evidence>
<dbReference type="EMBL" id="CCMZ01000040">
    <property type="protein sequence ID" value="CDX24835.1"/>
    <property type="molecule type" value="Genomic_DNA"/>
</dbReference>
<reference evidence="2" key="1">
    <citation type="submission" date="2014-08" db="EMBL/GenBank/DDBJ databases">
        <authorList>
            <person name="Moulin L."/>
        </authorList>
    </citation>
    <scope>NUCLEOTIDE SEQUENCE [LARGE SCALE GENOMIC DNA]</scope>
</reference>
<dbReference type="AlphaFoldDB" id="A0A090E5M9"/>
<dbReference type="Proteomes" id="UP000045285">
    <property type="component" value="Unassembled WGS sequence"/>
</dbReference>
<protein>
    <submittedName>
        <fullName evidence="1">Uncharacterized protein</fullName>
    </submittedName>
</protein>
<organism evidence="1 2">
    <name type="scientific">Mesorhizobium plurifarium</name>
    <dbReference type="NCBI Taxonomy" id="69974"/>
    <lineage>
        <taxon>Bacteria</taxon>
        <taxon>Pseudomonadati</taxon>
        <taxon>Pseudomonadota</taxon>
        <taxon>Alphaproteobacteria</taxon>
        <taxon>Hyphomicrobiales</taxon>
        <taxon>Phyllobacteriaceae</taxon>
        <taxon>Mesorhizobium</taxon>
    </lineage>
</organism>
<evidence type="ECO:0000313" key="1">
    <source>
        <dbReference type="EMBL" id="CDX24835.1"/>
    </source>
</evidence>
<sequence length="31" mass="3394">MPADFLSDKCSCVGGDEIYRKIERGQLACTS</sequence>
<proteinExistence type="predicted"/>
<name>A0A090E5M9_MESPL</name>
<accession>A0A090E5M9</accession>
<gene>
    <name evidence="1" type="ORF">MPL3356_450004</name>
</gene>